<protein>
    <submittedName>
        <fullName evidence="7">Alanine racemase, N-terminal domain/Alanine racemase, C-terminal domain containing protein, putative</fullName>
    </submittedName>
</protein>
<dbReference type="GO" id="GO:0008784">
    <property type="term" value="F:alanine racemase activity"/>
    <property type="evidence" value="ECO:0007669"/>
    <property type="project" value="InterPro"/>
</dbReference>
<evidence type="ECO:0000256" key="5">
    <source>
        <dbReference type="PIRSR" id="PIRSR600821-52"/>
    </source>
</evidence>
<dbReference type="SUPFAM" id="SSF51419">
    <property type="entry name" value="PLP-binding barrel"/>
    <property type="match status" value="1"/>
</dbReference>
<dbReference type="InterPro" id="IPR000821">
    <property type="entry name" value="Ala_racemase"/>
</dbReference>
<evidence type="ECO:0000313" key="8">
    <source>
        <dbReference type="Proteomes" id="UP000515908"/>
    </source>
</evidence>
<feature type="binding site" evidence="5">
    <location>
        <position position="155"/>
    </location>
    <ligand>
        <name>substrate</name>
    </ligand>
</feature>
<dbReference type="AlphaFoldDB" id="A0A7G2C941"/>
<dbReference type="Gene3D" id="2.40.37.10">
    <property type="entry name" value="Lyase, Ornithine Decarboxylase, Chain A, domain 1"/>
    <property type="match status" value="1"/>
</dbReference>
<dbReference type="SMART" id="SM01005">
    <property type="entry name" value="Ala_racemase_C"/>
    <property type="match status" value="1"/>
</dbReference>
<proteinExistence type="predicted"/>
<dbReference type="InterPro" id="IPR001608">
    <property type="entry name" value="Ala_racemase_N"/>
</dbReference>
<evidence type="ECO:0000256" key="1">
    <source>
        <dbReference type="ARBA" id="ARBA00001933"/>
    </source>
</evidence>
<name>A0A7G2C941_9TRYP</name>
<keyword evidence="8" id="KW-1185">Reference proteome</keyword>
<keyword evidence="2 4" id="KW-0663">Pyridoxal phosphate</keyword>
<dbReference type="InterPro" id="IPR011079">
    <property type="entry name" value="Ala_racemase_C"/>
</dbReference>
<dbReference type="Gene3D" id="3.20.20.10">
    <property type="entry name" value="Alanine racemase"/>
    <property type="match status" value="1"/>
</dbReference>
<dbReference type="Pfam" id="PF00842">
    <property type="entry name" value="Ala_racemase_C"/>
    <property type="match status" value="1"/>
</dbReference>
<dbReference type="Pfam" id="PF01168">
    <property type="entry name" value="Ala_racemase_N"/>
    <property type="match status" value="1"/>
</dbReference>
<comment type="cofactor">
    <cofactor evidence="1 4">
        <name>pyridoxal 5'-phosphate</name>
        <dbReference type="ChEBI" id="CHEBI:597326"/>
    </cofactor>
</comment>
<dbReference type="InterPro" id="IPR029066">
    <property type="entry name" value="PLP-binding_barrel"/>
</dbReference>
<gene>
    <name evidence="7" type="ORF">ADEAN_000196900</name>
</gene>
<sequence>MKLRHSTYVEVRLGNIRKNIEHIRSNLAPKSTPIVMVKGQAYGNGLERVSEYLHDKCDITCFGVASLGEAQQLLTAVPQIDTAGRNIFVFSDNEFLNPEFNSYYTEQNAKAADGEGAKLWPILTCAEQINYFVGERFDKFKDTPLCVKVGTGMNRMGVNLDELHDLIPTLKLNGGVDLLLQHFRASGLVGHPVTDEQYHNFEKAKTILRDADVEVRATSCANSGAIERGIGVEETYVRPGCIVYGYSAIENETEAAQKHFRPSHFLYSKIIKAYTVKAGQRVGYGVGDNMVEEDSFVALIPLGYADGFSRYYKGLEVEISPALPHGQDESVASRANQIVGKVFGNVNMDAAAILIRPSVCGKSLDELKDLVKAESEVLVWGPELHKTADSVGTVLDELMCGLTTRVPRVYVE</sequence>
<evidence type="ECO:0000256" key="4">
    <source>
        <dbReference type="PIRSR" id="PIRSR600821-50"/>
    </source>
</evidence>
<reference evidence="7 8" key="1">
    <citation type="submission" date="2020-08" db="EMBL/GenBank/DDBJ databases">
        <authorList>
            <person name="Newling K."/>
            <person name="Davey J."/>
            <person name="Forrester S."/>
        </authorList>
    </citation>
    <scope>NUCLEOTIDE SEQUENCE [LARGE SCALE GENOMIC DNA]</scope>
    <source>
        <strain evidence="8">Crithidia deanei Carvalho (ATCC PRA-265)</strain>
    </source>
</reference>
<evidence type="ECO:0000256" key="2">
    <source>
        <dbReference type="ARBA" id="ARBA00022898"/>
    </source>
</evidence>
<dbReference type="GO" id="GO:0006522">
    <property type="term" value="P:alanine metabolic process"/>
    <property type="evidence" value="ECO:0007669"/>
    <property type="project" value="InterPro"/>
</dbReference>
<feature type="modified residue" description="N6-(pyridoxal phosphate)lysine" evidence="4">
    <location>
        <position position="38"/>
    </location>
</feature>
<keyword evidence="3" id="KW-0413">Isomerase</keyword>
<dbReference type="PRINTS" id="PR00992">
    <property type="entry name" value="ALARACEMASE"/>
</dbReference>
<dbReference type="InterPro" id="IPR009006">
    <property type="entry name" value="Ala_racemase/Decarboxylase_C"/>
</dbReference>
<feature type="binding site" evidence="5">
    <location>
        <position position="348"/>
    </location>
    <ligand>
        <name>substrate</name>
    </ligand>
</feature>
<feature type="domain" description="Alanine racemase C-terminal" evidence="6">
    <location>
        <begin position="263"/>
        <end position="411"/>
    </location>
</feature>
<evidence type="ECO:0000256" key="3">
    <source>
        <dbReference type="ARBA" id="ARBA00023235"/>
    </source>
</evidence>
<accession>A0A7G2C941</accession>
<evidence type="ECO:0000313" key="7">
    <source>
        <dbReference type="EMBL" id="CAD2214522.1"/>
    </source>
</evidence>
<dbReference type="EMBL" id="LR877147">
    <property type="protein sequence ID" value="CAD2214522.1"/>
    <property type="molecule type" value="Genomic_DNA"/>
</dbReference>
<dbReference type="PANTHER" id="PTHR30511:SF3">
    <property type="entry name" value="LYSINE RACEMASE"/>
    <property type="match status" value="1"/>
</dbReference>
<dbReference type="SUPFAM" id="SSF50621">
    <property type="entry name" value="Alanine racemase C-terminal domain-like"/>
    <property type="match status" value="1"/>
</dbReference>
<evidence type="ECO:0000259" key="6">
    <source>
        <dbReference type="SMART" id="SM01005"/>
    </source>
</evidence>
<dbReference type="PANTHER" id="PTHR30511">
    <property type="entry name" value="ALANINE RACEMASE"/>
    <property type="match status" value="1"/>
</dbReference>
<dbReference type="GO" id="GO:0030170">
    <property type="term" value="F:pyridoxal phosphate binding"/>
    <property type="evidence" value="ECO:0007669"/>
    <property type="project" value="TreeGrafter"/>
</dbReference>
<dbReference type="Proteomes" id="UP000515908">
    <property type="component" value="Chromosome 03"/>
</dbReference>
<dbReference type="GO" id="GO:0005829">
    <property type="term" value="C:cytosol"/>
    <property type="evidence" value="ECO:0007669"/>
    <property type="project" value="TreeGrafter"/>
</dbReference>
<organism evidence="7 8">
    <name type="scientific">Angomonas deanei</name>
    <dbReference type="NCBI Taxonomy" id="59799"/>
    <lineage>
        <taxon>Eukaryota</taxon>
        <taxon>Discoba</taxon>
        <taxon>Euglenozoa</taxon>
        <taxon>Kinetoplastea</taxon>
        <taxon>Metakinetoplastina</taxon>
        <taxon>Trypanosomatida</taxon>
        <taxon>Trypanosomatidae</taxon>
        <taxon>Strigomonadinae</taxon>
        <taxon>Angomonas</taxon>
    </lineage>
</organism>
<dbReference type="VEuPathDB" id="TriTrypDB:ADEAN_000196900"/>